<dbReference type="EMBL" id="QGKX02000095">
    <property type="protein sequence ID" value="KAF3571082.1"/>
    <property type="molecule type" value="Genomic_DNA"/>
</dbReference>
<feature type="region of interest" description="Disordered" evidence="1">
    <location>
        <begin position="1"/>
        <end position="51"/>
    </location>
</feature>
<evidence type="ECO:0000256" key="1">
    <source>
        <dbReference type="SAM" id="MobiDB-lite"/>
    </source>
</evidence>
<protein>
    <submittedName>
        <fullName evidence="2">Uncharacterized protein</fullName>
    </submittedName>
</protein>
<evidence type="ECO:0000313" key="3">
    <source>
        <dbReference type="Proteomes" id="UP000712600"/>
    </source>
</evidence>
<dbReference type="Proteomes" id="UP000712600">
    <property type="component" value="Unassembled WGS sequence"/>
</dbReference>
<feature type="compositionally biased region" description="Basic and acidic residues" evidence="1">
    <location>
        <begin position="1"/>
        <end position="12"/>
    </location>
</feature>
<name>A0A8S9REN4_BRACR</name>
<gene>
    <name evidence="2" type="ORF">F2Q69_00062055</name>
</gene>
<feature type="compositionally biased region" description="Basic and acidic residues" evidence="1">
    <location>
        <begin position="34"/>
        <end position="51"/>
    </location>
</feature>
<sequence>MRSHDDGSQNERESDDGLNYWGDSKAPTTVPIRNYEHQPLKNKLQLREATR</sequence>
<comment type="caution">
    <text evidence="2">The sequence shown here is derived from an EMBL/GenBank/DDBJ whole genome shotgun (WGS) entry which is preliminary data.</text>
</comment>
<accession>A0A8S9REN4</accession>
<reference evidence="2" key="1">
    <citation type="submission" date="2019-12" db="EMBL/GenBank/DDBJ databases">
        <title>Genome sequencing and annotation of Brassica cretica.</title>
        <authorList>
            <person name="Studholme D.J."/>
            <person name="Sarris P."/>
        </authorList>
    </citation>
    <scope>NUCLEOTIDE SEQUENCE</scope>
    <source>
        <strain evidence="2">PFS-109/04</strain>
        <tissue evidence="2">Leaf</tissue>
    </source>
</reference>
<dbReference type="AlphaFoldDB" id="A0A8S9REN4"/>
<evidence type="ECO:0000313" key="2">
    <source>
        <dbReference type="EMBL" id="KAF3571082.1"/>
    </source>
</evidence>
<organism evidence="2 3">
    <name type="scientific">Brassica cretica</name>
    <name type="common">Mustard</name>
    <dbReference type="NCBI Taxonomy" id="69181"/>
    <lineage>
        <taxon>Eukaryota</taxon>
        <taxon>Viridiplantae</taxon>
        <taxon>Streptophyta</taxon>
        <taxon>Embryophyta</taxon>
        <taxon>Tracheophyta</taxon>
        <taxon>Spermatophyta</taxon>
        <taxon>Magnoliopsida</taxon>
        <taxon>eudicotyledons</taxon>
        <taxon>Gunneridae</taxon>
        <taxon>Pentapetalae</taxon>
        <taxon>rosids</taxon>
        <taxon>malvids</taxon>
        <taxon>Brassicales</taxon>
        <taxon>Brassicaceae</taxon>
        <taxon>Brassiceae</taxon>
        <taxon>Brassica</taxon>
    </lineage>
</organism>
<proteinExistence type="predicted"/>